<name>A0A0C3C7G9_HEBCY</name>
<dbReference type="EMBL" id="KN831773">
    <property type="protein sequence ID" value="KIM44820.1"/>
    <property type="molecule type" value="Genomic_DNA"/>
</dbReference>
<protein>
    <submittedName>
        <fullName evidence="2">Uncharacterized protein</fullName>
    </submittedName>
</protein>
<dbReference type="Proteomes" id="UP000053424">
    <property type="component" value="Unassembled WGS sequence"/>
</dbReference>
<feature type="compositionally biased region" description="Low complexity" evidence="1">
    <location>
        <begin position="149"/>
        <end position="158"/>
    </location>
</feature>
<dbReference type="HOGENOM" id="CLU_120613_0_0_1"/>
<reference evidence="3" key="2">
    <citation type="submission" date="2015-01" db="EMBL/GenBank/DDBJ databases">
        <title>Evolutionary Origins and Diversification of the Mycorrhizal Mutualists.</title>
        <authorList>
            <consortium name="DOE Joint Genome Institute"/>
            <consortium name="Mycorrhizal Genomics Consortium"/>
            <person name="Kohler A."/>
            <person name="Kuo A."/>
            <person name="Nagy L.G."/>
            <person name="Floudas D."/>
            <person name="Copeland A."/>
            <person name="Barry K.W."/>
            <person name="Cichocki N."/>
            <person name="Veneault-Fourrey C."/>
            <person name="LaButti K."/>
            <person name="Lindquist E.A."/>
            <person name="Lipzen A."/>
            <person name="Lundell T."/>
            <person name="Morin E."/>
            <person name="Murat C."/>
            <person name="Riley R."/>
            <person name="Ohm R."/>
            <person name="Sun H."/>
            <person name="Tunlid A."/>
            <person name="Henrissat B."/>
            <person name="Grigoriev I.V."/>
            <person name="Hibbett D.S."/>
            <person name="Martin F."/>
        </authorList>
    </citation>
    <scope>NUCLEOTIDE SEQUENCE [LARGE SCALE GENOMIC DNA]</scope>
    <source>
        <strain evidence="3">h7</strain>
    </source>
</reference>
<feature type="region of interest" description="Disordered" evidence="1">
    <location>
        <begin position="38"/>
        <end position="102"/>
    </location>
</feature>
<feature type="compositionally biased region" description="Acidic residues" evidence="1">
    <location>
        <begin position="159"/>
        <end position="194"/>
    </location>
</feature>
<sequence>MTDLTYCYLHMTRQDLLVLDTVDTAEYINGELSDDELDIPEHLIPPNPDESDILPSQVHPSYPYGNPTSLKHPASKPQPKNDPASRALFEDMGYGGGGVNGSIRWRDLALDELLPIDEDKEEAKRAMQARKMASGAANNNPQGQHHQHQVPQMQQGQLGEDDGEDDDDDENDENNEDEEDEDEEDEEESEGEEE</sequence>
<evidence type="ECO:0000313" key="3">
    <source>
        <dbReference type="Proteomes" id="UP000053424"/>
    </source>
</evidence>
<evidence type="ECO:0000256" key="1">
    <source>
        <dbReference type="SAM" id="MobiDB-lite"/>
    </source>
</evidence>
<proteinExistence type="predicted"/>
<reference evidence="2 3" key="1">
    <citation type="submission" date="2014-04" db="EMBL/GenBank/DDBJ databases">
        <authorList>
            <consortium name="DOE Joint Genome Institute"/>
            <person name="Kuo A."/>
            <person name="Gay G."/>
            <person name="Dore J."/>
            <person name="Kohler A."/>
            <person name="Nagy L.G."/>
            <person name="Floudas D."/>
            <person name="Copeland A."/>
            <person name="Barry K.W."/>
            <person name="Cichocki N."/>
            <person name="Veneault-Fourrey C."/>
            <person name="LaButti K."/>
            <person name="Lindquist E.A."/>
            <person name="Lipzen A."/>
            <person name="Lundell T."/>
            <person name="Morin E."/>
            <person name="Murat C."/>
            <person name="Sun H."/>
            <person name="Tunlid A."/>
            <person name="Henrissat B."/>
            <person name="Grigoriev I.V."/>
            <person name="Hibbett D.S."/>
            <person name="Martin F."/>
            <person name="Nordberg H.P."/>
            <person name="Cantor M.N."/>
            <person name="Hua S.X."/>
        </authorList>
    </citation>
    <scope>NUCLEOTIDE SEQUENCE [LARGE SCALE GENOMIC DNA]</scope>
    <source>
        <strain evidence="3">h7</strain>
    </source>
</reference>
<organism evidence="2 3">
    <name type="scientific">Hebeloma cylindrosporum</name>
    <dbReference type="NCBI Taxonomy" id="76867"/>
    <lineage>
        <taxon>Eukaryota</taxon>
        <taxon>Fungi</taxon>
        <taxon>Dikarya</taxon>
        <taxon>Basidiomycota</taxon>
        <taxon>Agaricomycotina</taxon>
        <taxon>Agaricomycetes</taxon>
        <taxon>Agaricomycetidae</taxon>
        <taxon>Agaricales</taxon>
        <taxon>Agaricineae</taxon>
        <taxon>Hymenogastraceae</taxon>
        <taxon>Hebeloma</taxon>
    </lineage>
</organism>
<gene>
    <name evidence="2" type="ORF">M413DRAFT_442787</name>
</gene>
<dbReference type="AlphaFoldDB" id="A0A0C3C7G9"/>
<accession>A0A0C3C7G9</accession>
<evidence type="ECO:0000313" key="2">
    <source>
        <dbReference type="EMBL" id="KIM44820.1"/>
    </source>
</evidence>
<keyword evidence="3" id="KW-1185">Reference proteome</keyword>
<feature type="region of interest" description="Disordered" evidence="1">
    <location>
        <begin position="121"/>
        <end position="194"/>
    </location>
</feature>
<dbReference type="OrthoDB" id="2351920at2759"/>